<accession>A0A0N8E9A7</accession>
<feature type="region of interest" description="Disordered" evidence="4">
    <location>
        <begin position="1"/>
        <end position="21"/>
    </location>
</feature>
<dbReference type="AlphaFoldDB" id="A0A0N8E9A7"/>
<dbReference type="InterPro" id="IPR001293">
    <property type="entry name" value="Znf_TRAF"/>
</dbReference>
<keyword evidence="2" id="KW-0863">Zinc-finger</keyword>
<feature type="region of interest" description="Disordered" evidence="4">
    <location>
        <begin position="266"/>
        <end position="286"/>
    </location>
</feature>
<sequence>MSQRQFKQRLSVPNTDWNSNQSKMADETSFCKNCKRSVPSATFTLHTTHCERFIQICLSCQEPIHKAEMEQHANEVHKVIDCKDCKEKIERGAENDHLANHCAKRLIPCGYCEMQCTASTVQDHEVACGSRTEMCDICKNHILVRMLKTHEELHKGSSIKPTDQLKSIDRTRGIKEVPSNLEPGMTVQKFRNVVCQNILQASAALPSIQKSETKKNSDTLAHRMEDKEKCLLPCEFCGTLYLVDQLENHQMSCIWNKESCPRSEAYVTSERPTNSSSTSGREVGSSNKDEEYWSRYVVASPNTEESMVKEEDSIPCELCGIPFPISCLELHEIACKFSSMSTQTEDTARGKESSTRRPASTYDVDSDYWSQYKAVASAAEQDIPMEEINIPCENCGTPFPLSSLDIHEISCKFSKDATKSGKTSQVREKTGSLVSTPEHHNEPAFLPCSFCNVVISSSIFEMHEARCRSFSEQQLRRSLPTAGQSAPKKTLPKNTRLENGAQRSIRNNALLATENRLPTTPKIQQSQYAVVQLPNGQEILKKRNPSFGTNEINIGHVLGHGQPQELENDDTSILHTAVYTNRRNGFEGSDFGFSPNWMEPNKSMFNERDDKKYPAPINLAKKNYGPGIVQKRNSVQKNNGIAAIDHSVGMRIPKKPNAAFKNYAYQPDPGNKLNGGNSSDHDRPQPRNAMDRGIYFQAENPAENGYQNQRNGENIGDIQQNARDYNNALGARPKRPQRPSDKF</sequence>
<reference evidence="5" key="1">
    <citation type="submission" date="2015-10" db="EMBL/GenBank/DDBJ databases">
        <title>EvidentialGene: Evidence-directed Construction of Complete mRNA Transcriptomes without Genomes.</title>
        <authorList>
            <person name="Gilbert D.G."/>
        </authorList>
    </citation>
    <scope>NUCLEOTIDE SEQUENCE</scope>
</reference>
<evidence type="ECO:0000256" key="4">
    <source>
        <dbReference type="SAM" id="MobiDB-lite"/>
    </source>
</evidence>
<dbReference type="EMBL" id="GDIQ01049212">
    <property type="protein sequence ID" value="JAN45525.1"/>
    <property type="molecule type" value="Transcribed_RNA"/>
</dbReference>
<dbReference type="GO" id="GO:0005739">
    <property type="term" value="C:mitochondrion"/>
    <property type="evidence" value="ECO:0007669"/>
    <property type="project" value="TreeGrafter"/>
</dbReference>
<evidence type="ECO:0000256" key="2">
    <source>
        <dbReference type="ARBA" id="ARBA00022771"/>
    </source>
</evidence>
<dbReference type="PANTHER" id="PTHR16295">
    <property type="entry name" value="TRAF-TYPE ZINC FINGER PROTEIN-RELATED"/>
    <property type="match status" value="1"/>
</dbReference>
<evidence type="ECO:0000256" key="1">
    <source>
        <dbReference type="ARBA" id="ARBA00022723"/>
    </source>
</evidence>
<proteinExistence type="predicted"/>
<feature type="region of interest" description="Disordered" evidence="4">
    <location>
        <begin position="661"/>
        <end position="743"/>
    </location>
</feature>
<dbReference type="PANTHER" id="PTHR16295:SF10">
    <property type="entry name" value="EXPRESSED PROTEIN"/>
    <property type="match status" value="1"/>
</dbReference>
<evidence type="ECO:0000256" key="3">
    <source>
        <dbReference type="ARBA" id="ARBA00022833"/>
    </source>
</evidence>
<feature type="region of interest" description="Disordered" evidence="4">
    <location>
        <begin position="341"/>
        <end position="360"/>
    </location>
</feature>
<keyword evidence="3" id="KW-0862">Zinc</keyword>
<feature type="compositionally biased region" description="Polar residues" evidence="4">
    <location>
        <begin position="705"/>
        <end position="724"/>
    </location>
</feature>
<dbReference type="InterPro" id="IPR013083">
    <property type="entry name" value="Znf_RING/FYVE/PHD"/>
</dbReference>
<dbReference type="Pfam" id="PF23580">
    <property type="entry name" value="Znf_XAF1_N"/>
    <property type="match status" value="1"/>
</dbReference>
<feature type="compositionally biased region" description="Low complexity" evidence="4">
    <location>
        <begin position="275"/>
        <end position="286"/>
    </location>
</feature>
<keyword evidence="1" id="KW-0479">Metal-binding</keyword>
<feature type="compositionally biased region" description="Basic and acidic residues" evidence="4">
    <location>
        <begin position="346"/>
        <end position="355"/>
    </location>
</feature>
<organism evidence="5">
    <name type="scientific">Daphnia magna</name>
    <dbReference type="NCBI Taxonomy" id="35525"/>
    <lineage>
        <taxon>Eukaryota</taxon>
        <taxon>Metazoa</taxon>
        <taxon>Ecdysozoa</taxon>
        <taxon>Arthropoda</taxon>
        <taxon>Crustacea</taxon>
        <taxon>Branchiopoda</taxon>
        <taxon>Diplostraca</taxon>
        <taxon>Cladocera</taxon>
        <taxon>Anomopoda</taxon>
        <taxon>Daphniidae</taxon>
        <taxon>Daphnia</taxon>
    </lineage>
</organism>
<dbReference type="InterPro" id="IPR049439">
    <property type="entry name" value="TRAFD1-XIAF1_Znf"/>
</dbReference>
<protein>
    <submittedName>
        <fullName evidence="5">TRAF-type zinc finger domain-containing protein</fullName>
    </submittedName>
</protein>
<feature type="compositionally biased region" description="Polar residues" evidence="4">
    <location>
        <begin position="11"/>
        <end position="21"/>
    </location>
</feature>
<dbReference type="InterPro" id="IPR051986">
    <property type="entry name" value="Innate_Immune_Apopt_Reg"/>
</dbReference>
<dbReference type="OrthoDB" id="6437153at2759"/>
<dbReference type="Pfam" id="PF21366">
    <property type="entry name" value="TRAFD1-XIAF1_ZnF"/>
    <property type="match status" value="1"/>
</dbReference>
<dbReference type="Gene3D" id="3.30.40.10">
    <property type="entry name" value="Zinc/RING finger domain, C3HC4 (zinc finger)"/>
    <property type="match status" value="1"/>
</dbReference>
<name>A0A0N8E9A7_9CRUS</name>
<evidence type="ECO:0000313" key="5">
    <source>
        <dbReference type="EMBL" id="JAN45525.1"/>
    </source>
</evidence>
<dbReference type="GO" id="GO:0008270">
    <property type="term" value="F:zinc ion binding"/>
    <property type="evidence" value="ECO:0007669"/>
    <property type="project" value="UniProtKB-KW"/>
</dbReference>
<dbReference type="PROSITE" id="PS50145">
    <property type="entry name" value="ZF_TRAF"/>
    <property type="match status" value="1"/>
</dbReference>
<feature type="region of interest" description="Disordered" evidence="4">
    <location>
        <begin position="478"/>
        <end position="502"/>
    </location>
</feature>